<reference evidence="1 2" key="1">
    <citation type="submission" date="2016-10" db="EMBL/GenBank/DDBJ databases">
        <authorList>
            <person name="de Groot N.N."/>
        </authorList>
    </citation>
    <scope>NUCLEOTIDE SEQUENCE [LARGE SCALE GENOMIC DNA]</scope>
    <source>
        <strain evidence="1 2">ATCC 43154</strain>
    </source>
</reference>
<evidence type="ECO:0000313" key="2">
    <source>
        <dbReference type="Proteomes" id="UP000199470"/>
    </source>
</evidence>
<accession>A0A1I4SK05</accession>
<dbReference type="OrthoDB" id="8777795at2"/>
<protein>
    <submittedName>
        <fullName evidence="1">Uncharacterized protein</fullName>
    </submittedName>
</protein>
<sequence>MNASTITALLAELHHADHIIKAMLNAMTLQQKAKVHEQLESAGVSPGDMTRANERHAAIEAASACSKPSMINVAAIRQHASDIGAHAARLEILLLTIFDRLEEIDPKDRGTRAAVDAVECFTSCALRNGVLMREAAIQVEALVLKGHVA</sequence>
<dbReference type="RefSeq" id="WP_093390250.1">
    <property type="nucleotide sequence ID" value="NZ_FOTW01000026.1"/>
</dbReference>
<evidence type="ECO:0000313" key="1">
    <source>
        <dbReference type="EMBL" id="SFM64769.1"/>
    </source>
</evidence>
<dbReference type="AlphaFoldDB" id="A0A1I4SK05"/>
<dbReference type="Proteomes" id="UP000199470">
    <property type="component" value="Unassembled WGS sequence"/>
</dbReference>
<dbReference type="STRING" id="758825.SAMN02982985_04824"/>
<gene>
    <name evidence="1" type="ORF">SAMN02982985_04824</name>
</gene>
<organism evidence="1 2">
    <name type="scientific">Rugamonas rubra</name>
    <dbReference type="NCBI Taxonomy" id="758825"/>
    <lineage>
        <taxon>Bacteria</taxon>
        <taxon>Pseudomonadati</taxon>
        <taxon>Pseudomonadota</taxon>
        <taxon>Betaproteobacteria</taxon>
        <taxon>Burkholderiales</taxon>
        <taxon>Oxalobacteraceae</taxon>
        <taxon>Telluria group</taxon>
        <taxon>Rugamonas</taxon>
    </lineage>
</organism>
<name>A0A1I4SK05_9BURK</name>
<keyword evidence="2" id="KW-1185">Reference proteome</keyword>
<proteinExistence type="predicted"/>
<dbReference type="EMBL" id="FOTW01000026">
    <property type="protein sequence ID" value="SFM64769.1"/>
    <property type="molecule type" value="Genomic_DNA"/>
</dbReference>